<proteinExistence type="predicted"/>
<gene>
    <name evidence="1" type="ORF">LCGC14_2483340</name>
</gene>
<accession>A0A0F9B7N3</accession>
<feature type="non-terminal residue" evidence="1">
    <location>
        <position position="505"/>
    </location>
</feature>
<dbReference type="AlphaFoldDB" id="A0A0F9B7N3"/>
<dbReference type="EMBL" id="LAZR01039172">
    <property type="protein sequence ID" value="KKL17660.1"/>
    <property type="molecule type" value="Genomic_DNA"/>
</dbReference>
<feature type="non-terminal residue" evidence="1">
    <location>
        <position position="1"/>
    </location>
</feature>
<dbReference type="InterPro" id="IPR014867">
    <property type="entry name" value="Spore_coat_CotH_CotH2/3/7"/>
</dbReference>
<dbReference type="SUPFAM" id="SSF74853">
    <property type="entry name" value="Lamin A/C globular tail domain"/>
    <property type="match status" value="1"/>
</dbReference>
<dbReference type="Pfam" id="PF08757">
    <property type="entry name" value="CotH"/>
    <property type="match status" value="1"/>
</dbReference>
<name>A0A0F9B7N3_9ZZZZ</name>
<evidence type="ECO:0008006" key="2">
    <source>
        <dbReference type="Google" id="ProtNLM"/>
    </source>
</evidence>
<organism evidence="1">
    <name type="scientific">marine sediment metagenome</name>
    <dbReference type="NCBI Taxonomy" id="412755"/>
    <lineage>
        <taxon>unclassified sequences</taxon>
        <taxon>metagenomes</taxon>
        <taxon>ecological metagenomes</taxon>
    </lineage>
</organism>
<dbReference type="InterPro" id="IPR036415">
    <property type="entry name" value="Lamin_tail_dom_sf"/>
</dbReference>
<reference evidence="1" key="1">
    <citation type="journal article" date="2015" name="Nature">
        <title>Complex archaea that bridge the gap between prokaryotes and eukaryotes.</title>
        <authorList>
            <person name="Spang A."/>
            <person name="Saw J.H."/>
            <person name="Jorgensen S.L."/>
            <person name="Zaremba-Niedzwiedzka K."/>
            <person name="Martijn J."/>
            <person name="Lind A.E."/>
            <person name="van Eijk R."/>
            <person name="Schleper C."/>
            <person name="Guy L."/>
            <person name="Ettema T.J."/>
        </authorList>
    </citation>
    <scope>NUCLEOTIDE SEQUENCE</scope>
</reference>
<dbReference type="PANTHER" id="PTHR40050:SF1">
    <property type="entry name" value="INNER SPORE COAT PROTEIN H"/>
    <property type="match status" value="1"/>
</dbReference>
<protein>
    <recommendedName>
        <fullName evidence="2">LTD domain-containing protein</fullName>
    </recommendedName>
</protein>
<dbReference type="PANTHER" id="PTHR40050">
    <property type="entry name" value="INNER SPORE COAT PROTEIN H"/>
    <property type="match status" value="1"/>
</dbReference>
<comment type="caution">
    <text evidence="1">The sequence shown here is derived from an EMBL/GenBank/DDBJ whole genome shotgun (WGS) entry which is preliminary data.</text>
</comment>
<sequence>DRPWKDVTAININCRWGYVQTIGSAIHRLIGNAAPDAAAVRVRVNGADLAQTGSSMYGSYVHVEAANSEFADHHFPGDGGGNLYKVMRLDNGTDDGDLRFEGTNPSTYANRYFKLTNEEENDYSDLINMLDVLNNTPDDTYYEEVSQVIDVEQWLRYLALDALFNNQESGLNLGVGDDYMMYRGIEDPRFVLVPHDMDSIFAGSLNHNIFTYNGLPGLNHLLNHPDITPLYYQAFLDLIETVFNPQTLNPLLDQVLGGYVPQAVLDQIKGFVVARTAGVLAQIPQEFTITPDLPIVDGYPYTVSSGTPLSGTVGPEAGSVLVDGVVADLAPRTGTWSVEEGTSGTLVAAGSSTTYHVPTAGEDPLAWTATDFDDSNWSGTRQLVITEVQITSPDFVEIQNLSPNDLVTDGWVLAVNYGTTGDINRVQPITWDLTGGIKGYETQYRTDSNNPEEADYYFGSEIYWGTGSSGWAMIVDNNGAPVDFLIWGYEENDLRDFKVTINGGL</sequence>
<evidence type="ECO:0000313" key="1">
    <source>
        <dbReference type="EMBL" id="KKL17660.1"/>
    </source>
</evidence>